<feature type="transmembrane region" description="Helical" evidence="2">
    <location>
        <begin position="237"/>
        <end position="258"/>
    </location>
</feature>
<comment type="similarity">
    <text evidence="1">Belongs to the UPF0177 family.</text>
</comment>
<keyword evidence="2" id="KW-0472">Membrane</keyword>
<keyword evidence="4" id="KW-0482">Metalloprotease</keyword>
<feature type="transmembrane region" description="Helical" evidence="2">
    <location>
        <begin position="125"/>
        <end position="143"/>
    </location>
</feature>
<name>A0ABY5P5R6_9LACT</name>
<dbReference type="RefSeq" id="WP_313793419.1">
    <property type="nucleotide sequence ID" value="NZ_CP102453.1"/>
</dbReference>
<dbReference type="InterPro" id="IPR003675">
    <property type="entry name" value="Rce1/LyrA-like_dom"/>
</dbReference>
<feature type="domain" description="CAAX prenyl protease 2/Lysostaphin resistance protein A-like" evidence="3">
    <location>
        <begin position="129"/>
        <end position="223"/>
    </location>
</feature>
<dbReference type="Proteomes" id="UP001315967">
    <property type="component" value="Chromosome"/>
</dbReference>
<keyword evidence="2" id="KW-1133">Transmembrane helix</keyword>
<evidence type="ECO:0000256" key="1">
    <source>
        <dbReference type="ARBA" id="ARBA00009067"/>
    </source>
</evidence>
<dbReference type="GO" id="GO:0008237">
    <property type="term" value="F:metallopeptidase activity"/>
    <property type="evidence" value="ECO:0007669"/>
    <property type="project" value="UniProtKB-KW"/>
</dbReference>
<feature type="transmembrane region" description="Helical" evidence="2">
    <location>
        <begin position="192"/>
        <end position="216"/>
    </location>
</feature>
<keyword evidence="2" id="KW-0812">Transmembrane</keyword>
<sequence>MSDTLTVSNRRWSPWIRAIFGFVLYFIVSFVPGILLSPLSELMDYEIFVMVAAPIALIIEILFIYLLMRYIDRRPFSILQLKFDGHALKTFALVFLATGVIYSLGAILANYFFPIEWDVPIEARKTWAMLVPAFFSAFFVQGIPEEIMFRAYLPQTLVTTPIKTMLISSIMFMLLHFLFVFSLSGIELIIEFFYPFAFGMFAFVTRYITRTTWAAIAVHGGIHMFRNVFEIQGYFPYMYSSLFIGLFFFISAMVFFYIHREKFTAENNQLEY</sequence>
<protein>
    <submittedName>
        <fullName evidence="4">CPBP family intramembrane metalloprotease</fullName>
    </submittedName>
</protein>
<feature type="transmembrane region" description="Helical" evidence="2">
    <location>
        <begin position="88"/>
        <end position="113"/>
    </location>
</feature>
<organism evidence="4 5">
    <name type="scientific">Fundicoccus culcitae</name>
    <dbReference type="NCBI Taxonomy" id="2969821"/>
    <lineage>
        <taxon>Bacteria</taxon>
        <taxon>Bacillati</taxon>
        <taxon>Bacillota</taxon>
        <taxon>Bacilli</taxon>
        <taxon>Lactobacillales</taxon>
        <taxon>Aerococcaceae</taxon>
        <taxon>Fundicoccus</taxon>
    </lineage>
</organism>
<feature type="transmembrane region" description="Helical" evidence="2">
    <location>
        <begin position="164"/>
        <end position="186"/>
    </location>
</feature>
<keyword evidence="5" id="KW-1185">Reference proteome</keyword>
<evidence type="ECO:0000256" key="2">
    <source>
        <dbReference type="SAM" id="Phobius"/>
    </source>
</evidence>
<proteinExistence type="inferred from homology"/>
<evidence type="ECO:0000259" key="3">
    <source>
        <dbReference type="Pfam" id="PF02517"/>
    </source>
</evidence>
<accession>A0ABY5P5R6</accession>
<evidence type="ECO:0000313" key="5">
    <source>
        <dbReference type="Proteomes" id="UP001315967"/>
    </source>
</evidence>
<dbReference type="EMBL" id="CP102453">
    <property type="protein sequence ID" value="UUX33916.1"/>
    <property type="molecule type" value="Genomic_DNA"/>
</dbReference>
<reference evidence="4 5" key="1">
    <citation type="submission" date="2022-08" db="EMBL/GenBank/DDBJ databases">
        <title>Aerococcaceae sp. nov isolated from spoiled eye mask.</title>
        <authorList>
            <person name="Zhou G."/>
            <person name="Xie X.-B."/>
            <person name="Shi Q.-S."/>
            <person name="Wang Y.-S."/>
            <person name="Wen X."/>
            <person name="Peng H."/>
            <person name="Yang X.-J."/>
            <person name="Tao H.-B."/>
            <person name="Huang X.-M."/>
        </authorList>
    </citation>
    <scope>NUCLEOTIDE SEQUENCE [LARGE SCALE GENOMIC DNA]</scope>
    <source>
        <strain evidence="5">DM20194951</strain>
    </source>
</reference>
<feature type="transmembrane region" description="Helical" evidence="2">
    <location>
        <begin position="47"/>
        <end position="67"/>
    </location>
</feature>
<keyword evidence="4" id="KW-0645">Protease</keyword>
<keyword evidence="4" id="KW-0378">Hydrolase</keyword>
<gene>
    <name evidence="4" type="ORF">NRE15_13685</name>
</gene>
<evidence type="ECO:0000313" key="4">
    <source>
        <dbReference type="EMBL" id="UUX33916.1"/>
    </source>
</evidence>
<feature type="transmembrane region" description="Helical" evidence="2">
    <location>
        <begin position="15"/>
        <end position="35"/>
    </location>
</feature>
<dbReference type="Pfam" id="PF02517">
    <property type="entry name" value="Rce1-like"/>
    <property type="match status" value="1"/>
</dbReference>